<dbReference type="Pfam" id="PF05512">
    <property type="entry name" value="AWPM-19"/>
    <property type="match status" value="1"/>
</dbReference>
<comment type="caution">
    <text evidence="2">The sequence shown here is derived from an EMBL/GenBank/DDBJ whole genome shotgun (WGS) entry which is preliminary data.</text>
</comment>
<feature type="transmembrane region" description="Helical" evidence="1">
    <location>
        <begin position="49"/>
        <end position="71"/>
    </location>
</feature>
<proteinExistence type="predicted"/>
<dbReference type="EMBL" id="JAXIOK010000005">
    <property type="protein sequence ID" value="KAK4770409.1"/>
    <property type="molecule type" value="Genomic_DNA"/>
</dbReference>
<evidence type="ECO:0000256" key="1">
    <source>
        <dbReference type="SAM" id="Phobius"/>
    </source>
</evidence>
<dbReference type="Proteomes" id="UP001345219">
    <property type="component" value="Chromosome 24"/>
</dbReference>
<dbReference type="InterPro" id="IPR008390">
    <property type="entry name" value="AWPM-19"/>
</dbReference>
<keyword evidence="1" id="KW-0472">Membrane</keyword>
<dbReference type="AlphaFoldDB" id="A0AAN7KQA2"/>
<reference evidence="2 3" key="1">
    <citation type="journal article" date="2023" name="Hortic Res">
        <title>Pangenome of water caltrop reveals structural variations and asymmetric subgenome divergence after allopolyploidization.</title>
        <authorList>
            <person name="Zhang X."/>
            <person name="Chen Y."/>
            <person name="Wang L."/>
            <person name="Yuan Y."/>
            <person name="Fang M."/>
            <person name="Shi L."/>
            <person name="Lu R."/>
            <person name="Comes H.P."/>
            <person name="Ma Y."/>
            <person name="Chen Y."/>
            <person name="Huang G."/>
            <person name="Zhou Y."/>
            <person name="Zheng Z."/>
            <person name="Qiu Y."/>
        </authorList>
    </citation>
    <scope>NUCLEOTIDE SEQUENCE [LARGE SCALE GENOMIC DNA]</scope>
    <source>
        <tissue evidence="2">Roots</tissue>
    </source>
</reference>
<keyword evidence="3" id="KW-1185">Reference proteome</keyword>
<feature type="transmembrane region" description="Helical" evidence="1">
    <location>
        <begin position="123"/>
        <end position="145"/>
    </location>
</feature>
<gene>
    <name evidence="2" type="ORF">SAY87_030941</name>
</gene>
<feature type="transmembrane region" description="Helical" evidence="1">
    <location>
        <begin position="83"/>
        <end position="103"/>
    </location>
</feature>
<evidence type="ECO:0000313" key="3">
    <source>
        <dbReference type="Proteomes" id="UP001345219"/>
    </source>
</evidence>
<evidence type="ECO:0000313" key="2">
    <source>
        <dbReference type="EMBL" id="KAK4770409.1"/>
    </source>
</evidence>
<protein>
    <submittedName>
        <fullName evidence="2">Uncharacterized protein</fullName>
    </submittedName>
</protein>
<dbReference type="PANTHER" id="PTHR33294">
    <property type="entry name" value="AWPM-19-LIKE FAMILY PROTEIN"/>
    <property type="match status" value="1"/>
</dbReference>
<keyword evidence="1" id="KW-1133">Transmembrane helix</keyword>
<dbReference type="PANTHER" id="PTHR33294:SF5">
    <property type="entry name" value="AWPM-19-LIKE FAMILY PROTEIN"/>
    <property type="match status" value="1"/>
</dbReference>
<accession>A0AAN7KQA2</accession>
<keyword evidence="1" id="KW-0812">Transmembrane</keyword>
<organism evidence="2 3">
    <name type="scientific">Trapa incisa</name>
    <dbReference type="NCBI Taxonomy" id="236973"/>
    <lineage>
        <taxon>Eukaryota</taxon>
        <taxon>Viridiplantae</taxon>
        <taxon>Streptophyta</taxon>
        <taxon>Embryophyta</taxon>
        <taxon>Tracheophyta</taxon>
        <taxon>Spermatophyta</taxon>
        <taxon>Magnoliopsida</taxon>
        <taxon>eudicotyledons</taxon>
        <taxon>Gunneridae</taxon>
        <taxon>Pentapetalae</taxon>
        <taxon>rosids</taxon>
        <taxon>malvids</taxon>
        <taxon>Myrtales</taxon>
        <taxon>Lythraceae</taxon>
        <taxon>Trapa</taxon>
    </lineage>
</organism>
<sequence length="177" mass="18930">MATVGRNVAGPLLFLNFVLYVLVIGFASWCMNHYINSHTNNPSFGGNGATPFFLVFALLAGVVGVVSKLAGASHIRAWRSDSLAAAGTSSIIAWAITALAFGLACKEINIEGWRGWRLRGLEALVIILGVTQLLYVLLLHAGLFSSRYGPGYRDRDYATRSPVGEPMKGTPTATTTV</sequence>
<feature type="transmembrane region" description="Helical" evidence="1">
    <location>
        <begin position="12"/>
        <end position="29"/>
    </location>
</feature>
<name>A0AAN7KQA2_9MYRT</name>